<comment type="subcellular location">
    <subcellularLocation>
        <location evidence="1">Membrane</location>
        <topology evidence="1">Multi-pass membrane protein</topology>
    </subcellularLocation>
</comment>
<evidence type="ECO:0000256" key="6">
    <source>
        <dbReference type="ARBA" id="ARBA00022989"/>
    </source>
</evidence>
<gene>
    <name evidence="14" type="primary">pgsA</name>
    <name evidence="14" type="ORF">CGZ94_17865</name>
</gene>
<evidence type="ECO:0000256" key="12">
    <source>
        <dbReference type="RuleBase" id="RU003750"/>
    </source>
</evidence>
<dbReference type="AlphaFoldDB" id="A0A255G0T6"/>
<comment type="caution">
    <text evidence="14">The sequence shown here is derived from an EMBL/GenBank/DDBJ whole genome shotgun (WGS) entry which is preliminary data.</text>
</comment>
<dbReference type="EC" id="2.7.8.5" evidence="11"/>
<dbReference type="RefSeq" id="WP_094356139.1">
    <property type="nucleotide sequence ID" value="NZ_NMVK01000006.1"/>
</dbReference>
<dbReference type="Proteomes" id="UP000215896">
    <property type="component" value="Unassembled WGS sequence"/>
</dbReference>
<feature type="transmembrane region" description="Helical" evidence="13">
    <location>
        <begin position="141"/>
        <end position="160"/>
    </location>
</feature>
<dbReference type="OrthoDB" id="9796672at2"/>
<dbReference type="Gene3D" id="1.20.120.1760">
    <property type="match status" value="1"/>
</dbReference>
<dbReference type="InterPro" id="IPR050324">
    <property type="entry name" value="CDP-alcohol_PTase-I"/>
</dbReference>
<keyword evidence="15" id="KW-1185">Reference proteome</keyword>
<feature type="transmembrane region" description="Helical" evidence="13">
    <location>
        <begin position="172"/>
        <end position="193"/>
    </location>
</feature>
<evidence type="ECO:0000256" key="2">
    <source>
        <dbReference type="ARBA" id="ARBA00010441"/>
    </source>
</evidence>
<keyword evidence="7" id="KW-0443">Lipid metabolism</keyword>
<evidence type="ECO:0000256" key="9">
    <source>
        <dbReference type="ARBA" id="ARBA00023209"/>
    </source>
</evidence>
<keyword evidence="3" id="KW-0444">Lipid biosynthesis</keyword>
<keyword evidence="4 12" id="KW-0808">Transferase</keyword>
<accession>A0A4R6LVJ1</accession>
<reference evidence="14 15" key="1">
    <citation type="submission" date="2017-07" db="EMBL/GenBank/DDBJ databases">
        <title>Draft whole genome sequences of clinical Proprionibacteriaceae strains.</title>
        <authorList>
            <person name="Bernier A.-M."/>
            <person name="Bernard K."/>
            <person name="Domingo M.-C."/>
        </authorList>
    </citation>
    <scope>NUCLEOTIDE SEQUENCE [LARGE SCALE GENOMIC DNA]</scope>
    <source>
        <strain evidence="14 15">NML 030167</strain>
    </source>
</reference>
<dbReference type="InterPro" id="IPR048254">
    <property type="entry name" value="CDP_ALCOHOL_P_TRANSF_CS"/>
</dbReference>
<comment type="similarity">
    <text evidence="2 12">Belongs to the CDP-alcohol phosphatidyltransferase class-I family.</text>
</comment>
<protein>
    <recommendedName>
        <fullName evidence="11">CDP-diacylglycerol--glycerol-3-phosphate 3-phosphatidyltransferase</fullName>
        <ecNumber evidence="11">2.7.8.5</ecNumber>
    </recommendedName>
</protein>
<keyword evidence="5 13" id="KW-0812">Transmembrane</keyword>
<evidence type="ECO:0000256" key="10">
    <source>
        <dbReference type="ARBA" id="ARBA00023264"/>
    </source>
</evidence>
<feature type="transmembrane region" description="Helical" evidence="13">
    <location>
        <begin position="48"/>
        <end position="67"/>
    </location>
</feature>
<dbReference type="PROSITE" id="PS00379">
    <property type="entry name" value="CDP_ALCOHOL_P_TRANSF"/>
    <property type="match status" value="1"/>
</dbReference>
<sequence length="205" mass="22755">MNAQPTPADATRSQINGPNVLTAIRLLAVPVFAVLLLSYPHDPTWRQITTAVFVVAILTDFVDGWWARRYNLVTDFGKIADPIADKALTGMAFIGLSILGELPWWVTILVLVREWGITVMRFVLLRRGVVLAANKGGKFKTTVQAIALVLYLLPLPGYQWGQPISTEVIPEIVSWILMAVAVIVTVFTGIDYVREQLTGPRRDDE</sequence>
<keyword evidence="10" id="KW-1208">Phospholipid metabolism</keyword>
<keyword evidence="9" id="KW-0594">Phospholipid biosynthesis</keyword>
<dbReference type="InterPro" id="IPR043130">
    <property type="entry name" value="CDP-OH_PTrfase_TM_dom"/>
</dbReference>
<dbReference type="EMBL" id="NMVO01000017">
    <property type="protein sequence ID" value="OYO09539.1"/>
    <property type="molecule type" value="Genomic_DNA"/>
</dbReference>
<dbReference type="PANTHER" id="PTHR14269">
    <property type="entry name" value="CDP-DIACYLGLYCEROL--GLYCEROL-3-PHOSPHATE 3-PHOSPHATIDYLTRANSFERASE-RELATED"/>
    <property type="match status" value="1"/>
</dbReference>
<evidence type="ECO:0000256" key="8">
    <source>
        <dbReference type="ARBA" id="ARBA00023136"/>
    </source>
</evidence>
<name>A0A255G0T6_9ACTN</name>
<dbReference type="PANTHER" id="PTHR14269:SF52">
    <property type="entry name" value="PHOSPHATIDYLGLYCEROPHOSPHATE SYNTHASE-RELATED"/>
    <property type="match status" value="1"/>
</dbReference>
<dbReference type="GO" id="GO:0046474">
    <property type="term" value="P:glycerophospholipid biosynthetic process"/>
    <property type="evidence" value="ECO:0007669"/>
    <property type="project" value="TreeGrafter"/>
</dbReference>
<proteinExistence type="inferred from homology"/>
<dbReference type="PIRSF" id="PIRSF000847">
    <property type="entry name" value="Phos_ph_gly_syn"/>
    <property type="match status" value="1"/>
</dbReference>
<evidence type="ECO:0000256" key="5">
    <source>
        <dbReference type="ARBA" id="ARBA00022692"/>
    </source>
</evidence>
<accession>A0A255G0T6</accession>
<feature type="transmembrane region" description="Helical" evidence="13">
    <location>
        <begin position="87"/>
        <end position="112"/>
    </location>
</feature>
<evidence type="ECO:0000256" key="3">
    <source>
        <dbReference type="ARBA" id="ARBA00022516"/>
    </source>
</evidence>
<dbReference type="InterPro" id="IPR000462">
    <property type="entry name" value="CDP-OH_P_trans"/>
</dbReference>
<evidence type="ECO:0000256" key="4">
    <source>
        <dbReference type="ARBA" id="ARBA00022679"/>
    </source>
</evidence>
<evidence type="ECO:0000313" key="15">
    <source>
        <dbReference type="Proteomes" id="UP000215896"/>
    </source>
</evidence>
<evidence type="ECO:0000256" key="11">
    <source>
        <dbReference type="NCBIfam" id="TIGR00560"/>
    </source>
</evidence>
<keyword evidence="8 13" id="KW-0472">Membrane</keyword>
<dbReference type="Pfam" id="PF01066">
    <property type="entry name" value="CDP-OH_P_transf"/>
    <property type="match status" value="1"/>
</dbReference>
<evidence type="ECO:0000256" key="7">
    <source>
        <dbReference type="ARBA" id="ARBA00023098"/>
    </source>
</evidence>
<dbReference type="GO" id="GO:0016020">
    <property type="term" value="C:membrane"/>
    <property type="evidence" value="ECO:0007669"/>
    <property type="project" value="UniProtKB-SubCell"/>
</dbReference>
<evidence type="ECO:0000256" key="13">
    <source>
        <dbReference type="SAM" id="Phobius"/>
    </source>
</evidence>
<evidence type="ECO:0000313" key="14">
    <source>
        <dbReference type="EMBL" id="OYO09539.1"/>
    </source>
</evidence>
<keyword evidence="6 13" id="KW-1133">Transmembrane helix</keyword>
<dbReference type="InterPro" id="IPR004570">
    <property type="entry name" value="Phosphatidylglycerol_P_synth"/>
</dbReference>
<evidence type="ECO:0000256" key="1">
    <source>
        <dbReference type="ARBA" id="ARBA00004141"/>
    </source>
</evidence>
<organism evidence="14 15">
    <name type="scientific">Enemella evansiae</name>
    <dbReference type="NCBI Taxonomy" id="2016499"/>
    <lineage>
        <taxon>Bacteria</taxon>
        <taxon>Bacillati</taxon>
        <taxon>Actinomycetota</taxon>
        <taxon>Actinomycetes</taxon>
        <taxon>Propionibacteriales</taxon>
        <taxon>Propionibacteriaceae</taxon>
        <taxon>Enemella</taxon>
    </lineage>
</organism>
<dbReference type="UniPathway" id="UPA00085"/>
<dbReference type="NCBIfam" id="TIGR00560">
    <property type="entry name" value="pgsA"/>
    <property type="match status" value="1"/>
</dbReference>
<feature type="transmembrane region" description="Helical" evidence="13">
    <location>
        <begin position="20"/>
        <end position="39"/>
    </location>
</feature>
<dbReference type="GO" id="GO:0008444">
    <property type="term" value="F:CDP-diacylglycerol-glycerol-3-phosphate 3-phosphatidyltransferase activity"/>
    <property type="evidence" value="ECO:0007669"/>
    <property type="project" value="UniProtKB-UniRule"/>
</dbReference>